<reference evidence="2 3" key="1">
    <citation type="submission" date="2019-03" db="EMBL/GenBank/DDBJ databases">
        <title>First draft genome of Liparis tanakae, snailfish: a comprehensive survey of snailfish specific genes.</title>
        <authorList>
            <person name="Kim W."/>
            <person name="Song I."/>
            <person name="Jeong J.-H."/>
            <person name="Kim D."/>
            <person name="Kim S."/>
            <person name="Ryu S."/>
            <person name="Song J.Y."/>
            <person name="Lee S.K."/>
        </authorList>
    </citation>
    <scope>NUCLEOTIDE SEQUENCE [LARGE SCALE GENOMIC DNA]</scope>
    <source>
        <tissue evidence="2">Muscle</tissue>
    </source>
</reference>
<evidence type="ECO:0000313" key="3">
    <source>
        <dbReference type="Proteomes" id="UP000314294"/>
    </source>
</evidence>
<sequence length="311" mass="33595">MGGGQQDSKQEAGGGGKDGKRKEKMEAATEWNANVHIEAVLTLVLDVCGHHVDAVGEPHRQHHVRQAALHDALRAHRGKRRSPVGAAAYGTPRNCTTGPRISLLSSFLTPRSLPYTVVTTGSFSSSFWADTAVADACSSSISPSHTREDTHRPLLEEPSRLTYPIILLPLLSVRNVSWDAAGSQSSGNTVGEKTECARLPGRSMEKRWVGVKPAFLATTLAQQEMDPFRTDSQARTGLSMELLPDSSHIFKGLHDHKASLPSSRPINTAWVSSSVVLALAPSGERWSREELWRSSGGALEELWRSGGPAVV</sequence>
<organism evidence="2 3">
    <name type="scientific">Liparis tanakae</name>
    <name type="common">Tanaka's snailfish</name>
    <dbReference type="NCBI Taxonomy" id="230148"/>
    <lineage>
        <taxon>Eukaryota</taxon>
        <taxon>Metazoa</taxon>
        <taxon>Chordata</taxon>
        <taxon>Craniata</taxon>
        <taxon>Vertebrata</taxon>
        <taxon>Euteleostomi</taxon>
        <taxon>Actinopterygii</taxon>
        <taxon>Neopterygii</taxon>
        <taxon>Teleostei</taxon>
        <taxon>Neoteleostei</taxon>
        <taxon>Acanthomorphata</taxon>
        <taxon>Eupercaria</taxon>
        <taxon>Perciformes</taxon>
        <taxon>Cottioidei</taxon>
        <taxon>Cottales</taxon>
        <taxon>Liparidae</taxon>
        <taxon>Liparis</taxon>
    </lineage>
</organism>
<accession>A0A4Z2IKB2</accession>
<feature type="compositionally biased region" description="Basic and acidic residues" evidence="1">
    <location>
        <begin position="17"/>
        <end position="26"/>
    </location>
</feature>
<dbReference type="Proteomes" id="UP000314294">
    <property type="component" value="Unassembled WGS sequence"/>
</dbReference>
<dbReference type="AlphaFoldDB" id="A0A4Z2IKB2"/>
<gene>
    <name evidence="2" type="ORF">EYF80_011837</name>
</gene>
<comment type="caution">
    <text evidence="2">The sequence shown here is derived from an EMBL/GenBank/DDBJ whole genome shotgun (WGS) entry which is preliminary data.</text>
</comment>
<proteinExistence type="predicted"/>
<evidence type="ECO:0000313" key="2">
    <source>
        <dbReference type="EMBL" id="TNN77914.1"/>
    </source>
</evidence>
<dbReference type="EMBL" id="SRLO01000078">
    <property type="protein sequence ID" value="TNN77914.1"/>
    <property type="molecule type" value="Genomic_DNA"/>
</dbReference>
<evidence type="ECO:0000256" key="1">
    <source>
        <dbReference type="SAM" id="MobiDB-lite"/>
    </source>
</evidence>
<keyword evidence="3" id="KW-1185">Reference proteome</keyword>
<name>A0A4Z2IKB2_9TELE</name>
<feature type="region of interest" description="Disordered" evidence="1">
    <location>
        <begin position="1"/>
        <end position="26"/>
    </location>
</feature>
<protein>
    <submittedName>
        <fullName evidence="2">Uncharacterized protein</fullName>
    </submittedName>
</protein>